<accession>A0AAE1HCT2</accession>
<evidence type="ECO:0000256" key="1">
    <source>
        <dbReference type="SAM" id="SignalP"/>
    </source>
</evidence>
<dbReference type="AlphaFoldDB" id="A0AAE1HCT2"/>
<feature type="signal peptide" evidence="1">
    <location>
        <begin position="1"/>
        <end position="18"/>
    </location>
</feature>
<reference evidence="3" key="2">
    <citation type="journal article" date="2023" name="BMC Genomics">
        <title>Pest status, molecular evolution, and epigenetic factors derived from the genome assembly of Frankliniella fusca, a thysanopteran phytovirus vector.</title>
        <authorList>
            <person name="Catto M.A."/>
            <person name="Labadie P.E."/>
            <person name="Jacobson A.L."/>
            <person name="Kennedy G.G."/>
            <person name="Srinivasan R."/>
            <person name="Hunt B.G."/>
        </authorList>
    </citation>
    <scope>NUCLEOTIDE SEQUENCE</scope>
    <source>
        <strain evidence="3">PL_HMW_Pooled</strain>
    </source>
</reference>
<dbReference type="Pfam" id="PF21787">
    <property type="entry name" value="TNP-like_RNaseH_N"/>
    <property type="match status" value="1"/>
</dbReference>
<evidence type="ECO:0000313" key="4">
    <source>
        <dbReference type="Proteomes" id="UP001219518"/>
    </source>
</evidence>
<feature type="domain" description="Transposable element P transposase-like RNase H" evidence="2">
    <location>
        <begin position="11"/>
        <end position="66"/>
    </location>
</feature>
<dbReference type="InterPro" id="IPR048365">
    <property type="entry name" value="TNP-like_RNaseH_N"/>
</dbReference>
<organism evidence="3 4">
    <name type="scientific">Frankliniella fusca</name>
    <dbReference type="NCBI Taxonomy" id="407009"/>
    <lineage>
        <taxon>Eukaryota</taxon>
        <taxon>Metazoa</taxon>
        <taxon>Ecdysozoa</taxon>
        <taxon>Arthropoda</taxon>
        <taxon>Hexapoda</taxon>
        <taxon>Insecta</taxon>
        <taxon>Pterygota</taxon>
        <taxon>Neoptera</taxon>
        <taxon>Paraneoptera</taxon>
        <taxon>Thysanoptera</taxon>
        <taxon>Terebrantia</taxon>
        <taxon>Thripoidea</taxon>
        <taxon>Thripidae</taxon>
        <taxon>Frankliniella</taxon>
    </lineage>
</organism>
<comment type="caution">
    <text evidence="3">The sequence shown here is derived from an EMBL/GenBank/DDBJ whole genome shotgun (WGS) entry which is preliminary data.</text>
</comment>
<feature type="chain" id="PRO_5042085942" evidence="1">
    <location>
        <begin position="19"/>
        <end position="78"/>
    </location>
</feature>
<name>A0AAE1HCT2_9NEOP</name>
<keyword evidence="1" id="KW-0732">Signal</keyword>
<reference evidence="3" key="1">
    <citation type="submission" date="2021-07" db="EMBL/GenBank/DDBJ databases">
        <authorList>
            <person name="Catto M.A."/>
            <person name="Jacobson A."/>
            <person name="Kennedy G."/>
            <person name="Labadie P."/>
            <person name="Hunt B.G."/>
            <person name="Srinivasan R."/>
        </authorList>
    </citation>
    <scope>NUCLEOTIDE SEQUENCE</scope>
    <source>
        <strain evidence="3">PL_HMW_Pooled</strain>
        <tissue evidence="3">Head</tissue>
    </source>
</reference>
<proteinExistence type="predicted"/>
<dbReference type="EMBL" id="JAHWGI010000968">
    <property type="protein sequence ID" value="KAK3918880.1"/>
    <property type="molecule type" value="Genomic_DNA"/>
</dbReference>
<evidence type="ECO:0000313" key="3">
    <source>
        <dbReference type="EMBL" id="KAK3918880.1"/>
    </source>
</evidence>
<sequence length="78" mass="8997">MTFGGRAGLLVGFQTVLFQVLKEKVQDWDEKEKHWFILTAEIKIPEGMDFNWHNLKAVGGSRLGQESWLLPNQGECHR</sequence>
<protein>
    <submittedName>
        <fullName evidence="3">Fructose-1,6-bisphosphatase class 1</fullName>
    </submittedName>
</protein>
<dbReference type="Proteomes" id="UP001219518">
    <property type="component" value="Unassembled WGS sequence"/>
</dbReference>
<evidence type="ECO:0000259" key="2">
    <source>
        <dbReference type="Pfam" id="PF21787"/>
    </source>
</evidence>
<gene>
    <name evidence="3" type="ORF">KUF71_001004</name>
</gene>
<keyword evidence="4" id="KW-1185">Reference proteome</keyword>